<dbReference type="Gene3D" id="3.40.50.2000">
    <property type="entry name" value="Glycogen Phosphorylase B"/>
    <property type="match status" value="2"/>
</dbReference>
<dbReference type="InterPro" id="IPR035595">
    <property type="entry name" value="UDP_glycos_trans_CS"/>
</dbReference>
<dbReference type="GO" id="GO:0035251">
    <property type="term" value="F:UDP-glucosyltransferase activity"/>
    <property type="evidence" value="ECO:0007669"/>
    <property type="project" value="TreeGrafter"/>
</dbReference>
<keyword evidence="5" id="KW-0328">Glycosyltransferase</keyword>
<keyword evidence="3 5" id="KW-0808">Transferase</keyword>
<evidence type="ECO:0000256" key="3">
    <source>
        <dbReference type="ARBA" id="ARBA00022679"/>
    </source>
</evidence>
<dbReference type="EC" id="2.4.1.-" evidence="6"/>
<evidence type="ECO:0000313" key="7">
    <source>
        <dbReference type="EMBL" id="ALD84259.1"/>
    </source>
</evidence>
<dbReference type="GO" id="GO:0016114">
    <property type="term" value="P:terpenoid biosynthetic process"/>
    <property type="evidence" value="ECO:0007669"/>
    <property type="project" value="UniProtKB-UniPathway"/>
</dbReference>
<gene>
    <name evidence="7" type="primary">UGT73AD1</name>
</gene>
<accession>A0A172CP19</accession>
<organism evidence="7">
    <name type="scientific">Centella asiatica</name>
    <name type="common">Asiatic pennywort</name>
    <name type="synonym">Hydrocotyle asiatica</name>
    <dbReference type="NCBI Taxonomy" id="48106"/>
    <lineage>
        <taxon>Eukaryota</taxon>
        <taxon>Viridiplantae</taxon>
        <taxon>Streptophyta</taxon>
        <taxon>Embryophyta</taxon>
        <taxon>Tracheophyta</taxon>
        <taxon>Spermatophyta</taxon>
        <taxon>Magnoliopsida</taxon>
        <taxon>eudicotyledons</taxon>
        <taxon>Gunneridae</taxon>
        <taxon>Pentapetalae</taxon>
        <taxon>asterids</taxon>
        <taxon>campanulids</taxon>
        <taxon>Apiales</taxon>
        <taxon>Apiaceae</taxon>
        <taxon>Mackinlayoideae</taxon>
        <taxon>Centella</taxon>
    </lineage>
</organism>
<dbReference type="PANTHER" id="PTHR48047">
    <property type="entry name" value="GLYCOSYLTRANSFERASE"/>
    <property type="match status" value="1"/>
</dbReference>
<proteinExistence type="evidence at transcript level"/>
<evidence type="ECO:0000256" key="4">
    <source>
        <dbReference type="ARBA" id="ARBA00023229"/>
    </source>
</evidence>
<reference evidence="7" key="1">
    <citation type="submission" date="2014-11" db="EMBL/GenBank/DDBJ databases">
        <title>Molecular cloning of an ester-forming triterpenoid: UDP-glucose 28-O-glucosyltransferase involved in saponin biosynthesis from the medicinal plant Centella asiatica.</title>
        <authorList>
            <person name="De Costa F."/>
            <person name="Barber C.J.S."/>
            <person name="Kim Y.-B."/>
            <person name="Reed D.W."/>
            <person name="Zhang H."/>
            <person name="Fett-Neto A.G."/>
            <person name="Covello P.S."/>
        </authorList>
    </citation>
    <scope>NUCLEOTIDE SEQUENCE</scope>
</reference>
<dbReference type="PANTHER" id="PTHR48047:SF182">
    <property type="entry name" value="GLYCOSYLTRANSFERASE"/>
    <property type="match status" value="1"/>
</dbReference>
<comment type="pathway">
    <text evidence="1">Secondary metabolite biosynthesis; terpenoid biosynthesis.</text>
</comment>
<dbReference type="SMR" id="A0A172CP19"/>
<name>A0A172CP19_CENAS</name>
<keyword evidence="4" id="KW-0414">Isoprene biosynthesis</keyword>
<comment type="similarity">
    <text evidence="2 5">Belongs to the UDP-glycosyltransferase family.</text>
</comment>
<evidence type="ECO:0000256" key="1">
    <source>
        <dbReference type="ARBA" id="ARBA00004721"/>
    </source>
</evidence>
<evidence type="ECO:0000256" key="5">
    <source>
        <dbReference type="RuleBase" id="RU003718"/>
    </source>
</evidence>
<dbReference type="FunFam" id="3.40.50.2000:FF:000047">
    <property type="entry name" value="Glycosyltransferase"/>
    <property type="match status" value="1"/>
</dbReference>
<evidence type="ECO:0000256" key="2">
    <source>
        <dbReference type="ARBA" id="ARBA00009995"/>
    </source>
</evidence>
<dbReference type="EMBL" id="KP195716">
    <property type="protein sequence ID" value="ALD84259.1"/>
    <property type="molecule type" value="mRNA"/>
</dbReference>
<dbReference type="Pfam" id="PF00201">
    <property type="entry name" value="UDPGT"/>
    <property type="match status" value="1"/>
</dbReference>
<protein>
    <recommendedName>
        <fullName evidence="6">Glycosyltransferase</fullName>
        <ecNumber evidence="6">2.4.1.-</ecNumber>
    </recommendedName>
</protein>
<evidence type="ECO:0000256" key="6">
    <source>
        <dbReference type="RuleBase" id="RU362057"/>
    </source>
</evidence>
<dbReference type="UniPathway" id="UPA00213"/>
<dbReference type="SUPFAM" id="SSF53756">
    <property type="entry name" value="UDP-Glycosyltransferase/glycogen phosphorylase"/>
    <property type="match status" value="1"/>
</dbReference>
<dbReference type="CDD" id="cd03784">
    <property type="entry name" value="GT1_Gtf-like"/>
    <property type="match status" value="1"/>
</dbReference>
<dbReference type="InterPro" id="IPR002213">
    <property type="entry name" value="UDP_glucos_trans"/>
</dbReference>
<dbReference type="AlphaFoldDB" id="A0A172CP19"/>
<dbReference type="PROSITE" id="PS00375">
    <property type="entry name" value="UDPGT"/>
    <property type="match status" value="1"/>
</dbReference>
<sequence>MASNIQQLHFVLVPLMSQSHIIPLTDFGKLLAQRGVVVTMITTPLNAVRCKPIIDGAQNANLNIQLASLHFPTREVGLPEGVENLDELSMKSLKTLGINFFQANEMLREPLEKLLAEMVPRPSCIISTDALPWTNEVAWKFKIPRYSFNTISCFSLVLFHKLKISRVHESVTSDSESFVVPGLPDKIELKRSQLPEWVKRTSNDNNSHVMDKLKATEHLPRGVLVNTFEEMEPRYVEEFKKQEKLVFCVGSVSLCNTDQSDMSSRGNKASVEEDSCLKWLDSMKPCSVIYVCFGSLSNIPYPQLIELGLGLEASNRPFIWIIRKGDYSPRLEKWLEEYRFEEKVKGRGLIIRGWAPQVLILSHPSVGGFFTHCGWNSILEAVCEGMPMITWPMFAEQFYNERFVVDVVKIGVPVGVEEALTSVEDEEKFELLVTSSQVKEAIDELMDGEDAGERRKRARELGEKAKKAIEDGGSSYLYITNLIEDVRQQNSSRF</sequence>